<dbReference type="SUPFAM" id="SSF64153">
    <property type="entry name" value="YjeF N-terminal domain-like"/>
    <property type="match status" value="1"/>
</dbReference>
<dbReference type="CDD" id="cd01171">
    <property type="entry name" value="YXKO-related"/>
    <property type="match status" value="1"/>
</dbReference>
<dbReference type="InterPro" id="IPR030677">
    <property type="entry name" value="Nnr"/>
</dbReference>
<name>A0ABW3K1B1_9BACT</name>
<evidence type="ECO:0000256" key="3">
    <source>
        <dbReference type="ARBA" id="ARBA00006001"/>
    </source>
</evidence>
<evidence type="ECO:0000256" key="4">
    <source>
        <dbReference type="ARBA" id="ARBA00009524"/>
    </source>
</evidence>
<evidence type="ECO:0000256" key="13">
    <source>
        <dbReference type="ARBA" id="ARBA00023268"/>
    </source>
</evidence>
<feature type="binding site" evidence="17">
    <location>
        <position position="436"/>
    </location>
    <ligand>
        <name>(6S)-NADPHX</name>
        <dbReference type="ChEBI" id="CHEBI:64076"/>
    </ligand>
</feature>
<feature type="binding site" evidence="17">
    <location>
        <position position="320"/>
    </location>
    <ligand>
        <name>(6S)-NADPHX</name>
        <dbReference type="ChEBI" id="CHEBI:64076"/>
    </ligand>
</feature>
<proteinExistence type="inferred from homology"/>
<keyword evidence="6 17" id="KW-0547">Nucleotide-binding</keyword>
<keyword evidence="12 17" id="KW-0456">Lyase</keyword>
<dbReference type="Pfam" id="PF03853">
    <property type="entry name" value="YjeF_N"/>
    <property type="match status" value="1"/>
</dbReference>
<feature type="binding site" evidence="17">
    <location>
        <begin position="406"/>
        <end position="410"/>
    </location>
    <ligand>
        <name>AMP</name>
        <dbReference type="ChEBI" id="CHEBI:456215"/>
    </ligand>
</feature>
<evidence type="ECO:0000256" key="7">
    <source>
        <dbReference type="ARBA" id="ARBA00022840"/>
    </source>
</evidence>
<sequence length="501" mass="54697">MIRILSSQQIKALDAYTIQHEPIASIDLMERACRAFVNWFTERFDGRNTIAIVCGTGNNGGDGLGIARMLQEWSYSVKVFVIRGSSETEDFKVNLERLRGKVEVVEITSLDETIFSEYDVLIDAIFGSGLTRPPEGLFAQAIHLMNKSVAVRIAVDIPSGLLADKVSKGEIFKADFTVTFQMPKLAFLFPSNHSFTGTWCTVDIGLNKSFIKEQQTSYYYIAAKDIRKILKPRSKFDHKGTYGHALLMAGSYGKMGAALLSGRAVLRAGVGLLTMHVPECGYVILQSSIPEAMASIDEHIHFITAIPELDKYTVVGTGPGLGQDKLTVKAFRKLLEDFRKPVVLDADALNILSDNRELLLLIPAGSILTPHPKEFERLVGKWSDDFERLDKQKSLAKQLKSVVVLKGANTSIASPEGAVYFNSTGNPGMATGGTGDVLTGILTGLLAQGYSSLDTAIAGVYLHGLSGDIAARERSMVSLIASDIIEFLPAAFKKIMHEQKV</sequence>
<comment type="similarity">
    <text evidence="3 19">In the N-terminal section; belongs to the NnrE/AIBP family.</text>
</comment>
<keyword evidence="5 18" id="KW-0479">Metal-binding</keyword>
<dbReference type="HAMAP" id="MF_01965">
    <property type="entry name" value="NADHX_dehydratase"/>
    <property type="match status" value="1"/>
</dbReference>
<gene>
    <name evidence="17" type="primary">nnrD</name>
    <name evidence="18" type="synonym">nnrE</name>
    <name evidence="22" type="ORF">ACFQ21_06745</name>
</gene>
<dbReference type="InterPro" id="IPR029056">
    <property type="entry name" value="Ribokinase-like"/>
</dbReference>
<reference evidence="23" key="1">
    <citation type="journal article" date="2019" name="Int. J. Syst. Evol. Microbiol.">
        <title>The Global Catalogue of Microorganisms (GCM) 10K type strain sequencing project: providing services to taxonomists for standard genome sequencing and annotation.</title>
        <authorList>
            <consortium name="The Broad Institute Genomics Platform"/>
            <consortium name="The Broad Institute Genome Sequencing Center for Infectious Disease"/>
            <person name="Wu L."/>
            <person name="Ma J."/>
        </authorList>
    </citation>
    <scope>NUCLEOTIDE SEQUENCE [LARGE SCALE GENOMIC DNA]</scope>
    <source>
        <strain evidence="23">CCUG 58938</strain>
    </source>
</reference>
<dbReference type="NCBIfam" id="TIGR00197">
    <property type="entry name" value="yjeF_nterm"/>
    <property type="match status" value="1"/>
</dbReference>
<feature type="binding site" evidence="17">
    <location>
        <position position="435"/>
    </location>
    <ligand>
        <name>AMP</name>
        <dbReference type="ChEBI" id="CHEBI:456215"/>
    </ligand>
</feature>
<keyword evidence="7 17" id="KW-0067">ATP-binding</keyword>
<comment type="function">
    <text evidence="17">Catalyzes the dehydration of the S-form of NAD(P)HX at the expense of ADP, which is converted to AMP. Together with NAD(P)HX epimerase, which catalyzes the epimerization of the S- and R-forms, the enzyme allows the repair of both epimers of NAD(P)HX, a damaged form of NAD(P)H that is a result of enzymatic or heat-dependent hydration.</text>
</comment>
<comment type="similarity">
    <text evidence="17">Belongs to the NnrD/CARKD family.</text>
</comment>
<feature type="binding site" evidence="18">
    <location>
        <position position="123"/>
    </location>
    <ligand>
        <name>K(+)</name>
        <dbReference type="ChEBI" id="CHEBI:29103"/>
    </ligand>
</feature>
<dbReference type="PANTHER" id="PTHR12592:SF0">
    <property type="entry name" value="ATP-DEPENDENT (S)-NAD(P)H-HYDRATE DEHYDRATASE"/>
    <property type="match status" value="1"/>
</dbReference>
<dbReference type="InterPro" id="IPR036652">
    <property type="entry name" value="YjeF_N_dom_sf"/>
</dbReference>
<feature type="binding site" evidence="18">
    <location>
        <position position="156"/>
    </location>
    <ligand>
        <name>(6S)-NADPHX</name>
        <dbReference type="ChEBI" id="CHEBI:64076"/>
    </ligand>
</feature>
<dbReference type="Gene3D" id="3.40.50.10260">
    <property type="entry name" value="YjeF N-terminal domain"/>
    <property type="match status" value="1"/>
</dbReference>
<evidence type="ECO:0000256" key="11">
    <source>
        <dbReference type="ARBA" id="ARBA00023235"/>
    </source>
</evidence>
<dbReference type="EC" id="4.2.1.136" evidence="19"/>
<evidence type="ECO:0000256" key="2">
    <source>
        <dbReference type="ARBA" id="ARBA00000909"/>
    </source>
</evidence>
<dbReference type="InterPro" id="IPR017953">
    <property type="entry name" value="Carbohydrate_kinase_pred_CS"/>
</dbReference>
<evidence type="ECO:0000256" key="12">
    <source>
        <dbReference type="ARBA" id="ARBA00023239"/>
    </source>
</evidence>
<evidence type="ECO:0000313" key="23">
    <source>
        <dbReference type="Proteomes" id="UP001597112"/>
    </source>
</evidence>
<comment type="subunit">
    <text evidence="17">Homotetramer.</text>
</comment>
<comment type="catalytic activity">
    <reaction evidence="1 18 19">
        <text>(6R)-NADHX = (6S)-NADHX</text>
        <dbReference type="Rhea" id="RHEA:32215"/>
        <dbReference type="ChEBI" id="CHEBI:64074"/>
        <dbReference type="ChEBI" id="CHEBI:64075"/>
        <dbReference type="EC" id="5.1.99.6"/>
    </reaction>
</comment>
<protein>
    <recommendedName>
        <fullName evidence="19">Bifunctional NAD(P)H-hydrate repair enzyme</fullName>
    </recommendedName>
    <alternativeName>
        <fullName evidence="19">Nicotinamide nucleotide repair protein</fullName>
    </alternativeName>
    <domain>
        <recommendedName>
            <fullName evidence="19">ADP-dependent (S)-NAD(P)H-hydrate dehydratase</fullName>
            <ecNumber evidence="19">4.2.1.136</ecNumber>
        </recommendedName>
        <alternativeName>
            <fullName evidence="19">ADP-dependent NAD(P)HX dehydratase</fullName>
        </alternativeName>
    </domain>
    <domain>
        <recommendedName>
            <fullName evidence="19">NAD(P)H-hydrate epimerase</fullName>
            <ecNumber evidence="19">5.1.99.6</ecNumber>
        </recommendedName>
    </domain>
</protein>
<evidence type="ECO:0000256" key="18">
    <source>
        <dbReference type="HAMAP-Rule" id="MF_01966"/>
    </source>
</evidence>
<evidence type="ECO:0000259" key="21">
    <source>
        <dbReference type="PROSITE" id="PS51385"/>
    </source>
</evidence>
<comment type="function">
    <text evidence="14 19">Bifunctional enzyme that catalyzes the epimerization of the S- and R-forms of NAD(P)HX and the dehydration of the S-form of NAD(P)HX at the expense of ADP, which is converted to AMP. This allows the repair of both epimers of NAD(P)HX, a damaged form of NAD(P)H that is a result of enzymatic or heat-dependent hydration.</text>
</comment>
<dbReference type="Pfam" id="PF01256">
    <property type="entry name" value="Carb_kinase"/>
    <property type="match status" value="1"/>
</dbReference>
<dbReference type="PANTHER" id="PTHR12592">
    <property type="entry name" value="ATP-DEPENDENT (S)-NAD(P)H-HYDRATE DEHYDRATASE FAMILY MEMBER"/>
    <property type="match status" value="1"/>
</dbReference>
<dbReference type="HAMAP" id="MF_01966">
    <property type="entry name" value="NADHX_epimerase"/>
    <property type="match status" value="1"/>
</dbReference>
<evidence type="ECO:0000256" key="15">
    <source>
        <dbReference type="ARBA" id="ARBA00048238"/>
    </source>
</evidence>
<evidence type="ECO:0000256" key="1">
    <source>
        <dbReference type="ARBA" id="ARBA00000013"/>
    </source>
</evidence>
<feature type="binding site" evidence="18">
    <location>
        <begin position="58"/>
        <end position="62"/>
    </location>
    <ligand>
        <name>(6S)-NADPHX</name>
        <dbReference type="ChEBI" id="CHEBI:64076"/>
    </ligand>
</feature>
<comment type="caution">
    <text evidence="18">Lacks conserved residue(s) required for the propagation of feature annotation.</text>
</comment>
<evidence type="ECO:0000256" key="14">
    <source>
        <dbReference type="ARBA" id="ARBA00025153"/>
    </source>
</evidence>
<dbReference type="EMBL" id="JBHTKA010000001">
    <property type="protein sequence ID" value="MFD0998998.1"/>
    <property type="molecule type" value="Genomic_DNA"/>
</dbReference>
<feature type="domain" description="YjeF N-terminal" evidence="21">
    <location>
        <begin position="10"/>
        <end position="212"/>
    </location>
</feature>
<dbReference type="SUPFAM" id="SSF53613">
    <property type="entry name" value="Ribokinase-like"/>
    <property type="match status" value="1"/>
</dbReference>
<keyword evidence="11 18" id="KW-0413">Isomerase</keyword>
<comment type="similarity">
    <text evidence="18">Belongs to the NnrE/AIBP family.</text>
</comment>
<keyword evidence="8 17" id="KW-0521">NADP</keyword>
<dbReference type="InterPro" id="IPR004443">
    <property type="entry name" value="YjeF_N_dom"/>
</dbReference>
<dbReference type="RefSeq" id="WP_377576648.1">
    <property type="nucleotide sequence ID" value="NZ_JBHTKA010000001.1"/>
</dbReference>
<evidence type="ECO:0000256" key="6">
    <source>
        <dbReference type="ARBA" id="ARBA00022741"/>
    </source>
</evidence>
<dbReference type="PIRSF" id="PIRSF017184">
    <property type="entry name" value="Nnr"/>
    <property type="match status" value="1"/>
</dbReference>
<dbReference type="NCBIfam" id="TIGR00196">
    <property type="entry name" value="yjeF_cterm"/>
    <property type="match status" value="1"/>
</dbReference>
<comment type="catalytic activity">
    <reaction evidence="15 17 19">
        <text>(6S)-NADHX + ADP = AMP + phosphate + NADH + H(+)</text>
        <dbReference type="Rhea" id="RHEA:32223"/>
        <dbReference type="ChEBI" id="CHEBI:15378"/>
        <dbReference type="ChEBI" id="CHEBI:43474"/>
        <dbReference type="ChEBI" id="CHEBI:57945"/>
        <dbReference type="ChEBI" id="CHEBI:64074"/>
        <dbReference type="ChEBI" id="CHEBI:456215"/>
        <dbReference type="ChEBI" id="CHEBI:456216"/>
        <dbReference type="EC" id="4.2.1.136"/>
    </reaction>
</comment>
<dbReference type="Gene3D" id="3.40.1190.20">
    <property type="match status" value="1"/>
</dbReference>
<comment type="caution">
    <text evidence="22">The sequence shown here is derived from an EMBL/GenBank/DDBJ whole genome shotgun (WGS) entry which is preliminary data.</text>
</comment>
<dbReference type="PROSITE" id="PS51385">
    <property type="entry name" value="YJEF_N"/>
    <property type="match status" value="1"/>
</dbReference>
<comment type="cofactor">
    <cofactor evidence="17">
        <name>Mg(2+)</name>
        <dbReference type="ChEBI" id="CHEBI:18420"/>
    </cofactor>
</comment>
<comment type="function">
    <text evidence="18">Catalyzes the epimerization of the S- and R-forms of NAD(P)HX, a damaged form of NAD(P)H that is a result of enzymatic or heat-dependent hydration. This is a prerequisite for the S-specific NAD(P)H-hydrate dehydratase to allow the repair of both epimers of NAD(P)HX.</text>
</comment>
<feature type="binding site" evidence="17">
    <location>
        <position position="371"/>
    </location>
    <ligand>
        <name>(6S)-NADPHX</name>
        <dbReference type="ChEBI" id="CHEBI:64076"/>
    </ligand>
</feature>
<accession>A0ABW3K1B1</accession>
<evidence type="ECO:0000259" key="20">
    <source>
        <dbReference type="PROSITE" id="PS51383"/>
    </source>
</evidence>
<evidence type="ECO:0000256" key="19">
    <source>
        <dbReference type="PIRNR" id="PIRNR017184"/>
    </source>
</evidence>
<dbReference type="PROSITE" id="PS01050">
    <property type="entry name" value="YJEF_C_2"/>
    <property type="match status" value="1"/>
</dbReference>
<comment type="catalytic activity">
    <reaction evidence="16 17 19">
        <text>(6S)-NADPHX + ADP = AMP + phosphate + NADPH + H(+)</text>
        <dbReference type="Rhea" id="RHEA:32235"/>
        <dbReference type="ChEBI" id="CHEBI:15378"/>
        <dbReference type="ChEBI" id="CHEBI:43474"/>
        <dbReference type="ChEBI" id="CHEBI:57783"/>
        <dbReference type="ChEBI" id="CHEBI:64076"/>
        <dbReference type="ChEBI" id="CHEBI:456215"/>
        <dbReference type="ChEBI" id="CHEBI:456216"/>
        <dbReference type="EC" id="4.2.1.136"/>
    </reaction>
</comment>
<evidence type="ECO:0000256" key="10">
    <source>
        <dbReference type="ARBA" id="ARBA00023027"/>
    </source>
</evidence>
<comment type="cofactor">
    <cofactor evidence="18 19">
        <name>K(+)</name>
        <dbReference type="ChEBI" id="CHEBI:29103"/>
    </cofactor>
    <text evidence="18 19">Binds 1 potassium ion per subunit.</text>
</comment>
<keyword evidence="9 18" id="KW-0630">Potassium</keyword>
<evidence type="ECO:0000256" key="17">
    <source>
        <dbReference type="HAMAP-Rule" id="MF_01965"/>
    </source>
</evidence>
<dbReference type="Proteomes" id="UP001597112">
    <property type="component" value="Unassembled WGS sequence"/>
</dbReference>
<dbReference type="EC" id="5.1.99.6" evidence="19"/>
<dbReference type="InterPro" id="IPR000631">
    <property type="entry name" value="CARKD"/>
</dbReference>
<feature type="domain" description="YjeF C-terminal" evidence="20">
    <location>
        <begin position="222"/>
        <end position="495"/>
    </location>
</feature>
<dbReference type="PROSITE" id="PS51383">
    <property type="entry name" value="YJEF_C_3"/>
    <property type="match status" value="1"/>
</dbReference>
<evidence type="ECO:0000256" key="16">
    <source>
        <dbReference type="ARBA" id="ARBA00049209"/>
    </source>
</evidence>
<evidence type="ECO:0000256" key="8">
    <source>
        <dbReference type="ARBA" id="ARBA00022857"/>
    </source>
</evidence>
<keyword evidence="23" id="KW-1185">Reference proteome</keyword>
<organism evidence="22 23">
    <name type="scientific">Ohtaekwangia kribbensis</name>
    <dbReference type="NCBI Taxonomy" id="688913"/>
    <lineage>
        <taxon>Bacteria</taxon>
        <taxon>Pseudomonadati</taxon>
        <taxon>Bacteroidota</taxon>
        <taxon>Cytophagia</taxon>
        <taxon>Cytophagales</taxon>
        <taxon>Fulvivirgaceae</taxon>
        <taxon>Ohtaekwangia</taxon>
    </lineage>
</organism>
<feature type="binding site" evidence="18">
    <location>
        <position position="159"/>
    </location>
    <ligand>
        <name>K(+)</name>
        <dbReference type="ChEBI" id="CHEBI:29103"/>
    </ligand>
</feature>
<comment type="similarity">
    <text evidence="4 19">In the C-terminal section; belongs to the NnrD/CARKD family.</text>
</comment>
<feature type="binding site" evidence="17">
    <location>
        <position position="257"/>
    </location>
    <ligand>
        <name>(6S)-NADPHX</name>
        <dbReference type="ChEBI" id="CHEBI:64076"/>
    </ligand>
</feature>
<keyword evidence="13" id="KW-0511">Multifunctional enzyme</keyword>
<evidence type="ECO:0000256" key="9">
    <source>
        <dbReference type="ARBA" id="ARBA00022958"/>
    </source>
</evidence>
<evidence type="ECO:0000256" key="5">
    <source>
        <dbReference type="ARBA" id="ARBA00022723"/>
    </source>
</evidence>
<feature type="binding site" evidence="18">
    <location>
        <position position="59"/>
    </location>
    <ligand>
        <name>K(+)</name>
        <dbReference type="ChEBI" id="CHEBI:29103"/>
    </ligand>
</feature>
<comment type="catalytic activity">
    <reaction evidence="2 18 19">
        <text>(6R)-NADPHX = (6S)-NADPHX</text>
        <dbReference type="Rhea" id="RHEA:32227"/>
        <dbReference type="ChEBI" id="CHEBI:64076"/>
        <dbReference type="ChEBI" id="CHEBI:64077"/>
        <dbReference type="EC" id="5.1.99.6"/>
    </reaction>
</comment>
<evidence type="ECO:0000313" key="22">
    <source>
        <dbReference type="EMBL" id="MFD0998998.1"/>
    </source>
</evidence>
<feature type="binding site" evidence="18">
    <location>
        <begin position="127"/>
        <end position="133"/>
    </location>
    <ligand>
        <name>(6S)-NADPHX</name>
        <dbReference type="ChEBI" id="CHEBI:64076"/>
    </ligand>
</feature>
<keyword evidence="10 17" id="KW-0520">NAD</keyword>